<dbReference type="SUPFAM" id="SSF81301">
    <property type="entry name" value="Nucleotidyltransferase"/>
    <property type="match status" value="1"/>
</dbReference>
<gene>
    <name evidence="11" type="ORF">Q3M24_14365</name>
</gene>
<evidence type="ECO:0000313" key="11">
    <source>
        <dbReference type="EMBL" id="XCN71495.1"/>
    </source>
</evidence>
<dbReference type="CDD" id="cd05403">
    <property type="entry name" value="NT_KNTase_like"/>
    <property type="match status" value="1"/>
</dbReference>
<dbReference type="GO" id="GO:0016779">
    <property type="term" value="F:nucleotidyltransferase activity"/>
    <property type="evidence" value="ECO:0007669"/>
    <property type="project" value="UniProtKB-KW"/>
</dbReference>
<comment type="cofactor">
    <cofactor evidence="1">
        <name>Mg(2+)</name>
        <dbReference type="ChEBI" id="CHEBI:18420"/>
    </cofactor>
</comment>
<evidence type="ECO:0000256" key="6">
    <source>
        <dbReference type="ARBA" id="ARBA00022741"/>
    </source>
</evidence>
<feature type="domain" description="Polymerase nucleotidyl transferase" evidence="10">
    <location>
        <begin position="12"/>
        <end position="96"/>
    </location>
</feature>
<dbReference type="InterPro" id="IPR043519">
    <property type="entry name" value="NT_sf"/>
</dbReference>
<keyword evidence="5" id="KW-0479">Metal-binding</keyword>
<evidence type="ECO:0000256" key="5">
    <source>
        <dbReference type="ARBA" id="ARBA00022723"/>
    </source>
</evidence>
<sequence>MTPSDILTILARYKRENSSKYGINNIGIFGSYSTGQATDKSDIDVVIETAYPDLYTLVHIKEELEALFNKPVDLIRNRKNMNPYLKKRIEKDARYV</sequence>
<dbReference type="InterPro" id="IPR002934">
    <property type="entry name" value="Polymerase_NTP_transf_dom"/>
</dbReference>
<keyword evidence="8" id="KW-0460">Magnesium</keyword>
<evidence type="ECO:0000256" key="3">
    <source>
        <dbReference type="ARBA" id="ARBA00022679"/>
    </source>
</evidence>
<evidence type="ECO:0000256" key="8">
    <source>
        <dbReference type="ARBA" id="ARBA00022842"/>
    </source>
</evidence>
<evidence type="ECO:0000259" key="10">
    <source>
        <dbReference type="Pfam" id="PF01909"/>
    </source>
</evidence>
<dbReference type="EMBL" id="CP159373">
    <property type="protein sequence ID" value="XCN71495.1"/>
    <property type="molecule type" value="Genomic_DNA"/>
</dbReference>
<keyword evidence="2" id="KW-1277">Toxin-antitoxin system</keyword>
<evidence type="ECO:0000256" key="2">
    <source>
        <dbReference type="ARBA" id="ARBA00022649"/>
    </source>
</evidence>
<dbReference type="KEGG" id="eaj:Q3M24_14365"/>
<reference evidence="11" key="2">
    <citation type="submission" date="2024-06" db="EMBL/GenBank/DDBJ databases">
        <authorList>
            <person name="Plum-Jensen L.E."/>
            <person name="Schramm A."/>
            <person name="Marshall I.P.G."/>
        </authorList>
    </citation>
    <scope>NUCLEOTIDE SEQUENCE</scope>
    <source>
        <strain evidence="11">Rat1</strain>
    </source>
</reference>
<comment type="similarity">
    <text evidence="9">Belongs to the MntA antitoxin family.</text>
</comment>
<accession>A0AAU8LR22</accession>
<dbReference type="GO" id="GO:0005524">
    <property type="term" value="F:ATP binding"/>
    <property type="evidence" value="ECO:0007669"/>
    <property type="project" value="UniProtKB-KW"/>
</dbReference>
<dbReference type="PANTHER" id="PTHR33571:SF14">
    <property type="entry name" value="PROTEIN ADENYLYLTRANSFERASE MJ0435-RELATED"/>
    <property type="match status" value="1"/>
</dbReference>
<dbReference type="Pfam" id="PF01909">
    <property type="entry name" value="NTP_transf_2"/>
    <property type="match status" value="1"/>
</dbReference>
<keyword evidence="4" id="KW-0548">Nucleotidyltransferase</keyword>
<evidence type="ECO:0000256" key="4">
    <source>
        <dbReference type="ARBA" id="ARBA00022695"/>
    </source>
</evidence>
<evidence type="ECO:0000256" key="9">
    <source>
        <dbReference type="ARBA" id="ARBA00038276"/>
    </source>
</evidence>
<protein>
    <submittedName>
        <fullName evidence="11">Nucleotidyltransferase family protein</fullName>
    </submittedName>
</protein>
<organism evidence="11">
    <name type="scientific">Candidatus Electrothrix aestuarii</name>
    <dbReference type="NCBI Taxonomy" id="3062594"/>
    <lineage>
        <taxon>Bacteria</taxon>
        <taxon>Pseudomonadati</taxon>
        <taxon>Thermodesulfobacteriota</taxon>
        <taxon>Desulfobulbia</taxon>
        <taxon>Desulfobulbales</taxon>
        <taxon>Desulfobulbaceae</taxon>
        <taxon>Candidatus Electrothrix</taxon>
    </lineage>
</organism>
<keyword evidence="3" id="KW-0808">Transferase</keyword>
<keyword evidence="6" id="KW-0547">Nucleotide-binding</keyword>
<evidence type="ECO:0000256" key="1">
    <source>
        <dbReference type="ARBA" id="ARBA00001946"/>
    </source>
</evidence>
<dbReference type="PANTHER" id="PTHR33571">
    <property type="entry name" value="SSL8005 PROTEIN"/>
    <property type="match status" value="1"/>
</dbReference>
<dbReference type="AlphaFoldDB" id="A0AAU8LR22"/>
<evidence type="ECO:0000256" key="7">
    <source>
        <dbReference type="ARBA" id="ARBA00022840"/>
    </source>
</evidence>
<name>A0AAU8LR22_9BACT</name>
<dbReference type="Gene3D" id="3.30.460.10">
    <property type="entry name" value="Beta Polymerase, domain 2"/>
    <property type="match status" value="1"/>
</dbReference>
<proteinExistence type="inferred from homology"/>
<dbReference type="InterPro" id="IPR052038">
    <property type="entry name" value="Type-VII_TA_antitoxin"/>
</dbReference>
<reference evidence="11" key="1">
    <citation type="journal article" date="2024" name="Syst. Appl. Microbiol.">
        <title>First single-strain enrichments of Electrothrix cable bacteria, description of E. aestuarii sp. nov. and E. rattekaaiensis sp. nov., and proposal of a cable bacteria taxonomy following the rules of the SeqCode.</title>
        <authorList>
            <person name="Plum-Jensen L.E."/>
            <person name="Schramm A."/>
            <person name="Marshall I.P.G."/>
        </authorList>
    </citation>
    <scope>NUCLEOTIDE SEQUENCE</scope>
    <source>
        <strain evidence="11">Rat1</strain>
    </source>
</reference>
<dbReference type="GO" id="GO:0046872">
    <property type="term" value="F:metal ion binding"/>
    <property type="evidence" value="ECO:0007669"/>
    <property type="project" value="UniProtKB-KW"/>
</dbReference>
<keyword evidence="7" id="KW-0067">ATP-binding</keyword>